<proteinExistence type="predicted"/>
<dbReference type="InterPro" id="IPR014937">
    <property type="entry name" value="DUF1810"/>
</dbReference>
<evidence type="ECO:0000313" key="2">
    <source>
        <dbReference type="Proteomes" id="UP001515480"/>
    </source>
</evidence>
<accession>A0AB34K9F7</accession>
<comment type="caution">
    <text evidence="1">The sequence shown here is derived from an EMBL/GenBank/DDBJ whole genome shotgun (WGS) entry which is preliminary data.</text>
</comment>
<protein>
    <submittedName>
        <fullName evidence="1">Uncharacterized protein</fullName>
    </submittedName>
</protein>
<dbReference type="Proteomes" id="UP001515480">
    <property type="component" value="Unassembled WGS sequence"/>
</dbReference>
<gene>
    <name evidence="1" type="ORF">AB1Y20_000717</name>
</gene>
<dbReference type="Pfam" id="PF08837">
    <property type="entry name" value="DUF1810"/>
    <property type="match status" value="1"/>
</dbReference>
<evidence type="ECO:0000313" key="1">
    <source>
        <dbReference type="EMBL" id="KAL1529783.1"/>
    </source>
</evidence>
<dbReference type="AlphaFoldDB" id="A0AB34K9F7"/>
<sequence>MDSVSKGLAVLLEAGRRDRINAMDELRQGKKYGHWIWFVFPTLAARGGDMFSAMQVNGAGADLRNEQEAAAYAVHPELRSNLVDAFNTLESAMAKHHSQAPWKVLDEEFGREAVGEWLNGPVDSFKVWASATLFATLAYRKGDDELRQAALNVLSHFKGDVIYSAGGKGTSGHVHGPASNQMYVLKGPDQETLRILGETNWSAIAGDSTKNEL</sequence>
<dbReference type="Gene3D" id="1.25.40.380">
    <property type="entry name" value="Protein of unknown function DUF1810"/>
    <property type="match status" value="1"/>
</dbReference>
<keyword evidence="2" id="KW-1185">Reference proteome</keyword>
<name>A0AB34K9F7_PRYPA</name>
<dbReference type="InterPro" id="IPR036287">
    <property type="entry name" value="Rv1873-like_sf"/>
</dbReference>
<dbReference type="SUPFAM" id="SSF140736">
    <property type="entry name" value="Rv1873-like"/>
    <property type="match status" value="1"/>
</dbReference>
<reference evidence="1 2" key="1">
    <citation type="journal article" date="2024" name="Science">
        <title>Giant polyketide synthase enzymes in the biosynthesis of giant marine polyether toxins.</title>
        <authorList>
            <person name="Fallon T.R."/>
            <person name="Shende V.V."/>
            <person name="Wierzbicki I.H."/>
            <person name="Pendleton A.L."/>
            <person name="Watervoot N.F."/>
            <person name="Auber R.P."/>
            <person name="Gonzalez D.J."/>
            <person name="Wisecaver J.H."/>
            <person name="Moore B.S."/>
        </authorList>
    </citation>
    <scope>NUCLEOTIDE SEQUENCE [LARGE SCALE GENOMIC DNA]</scope>
    <source>
        <strain evidence="1 2">12B1</strain>
    </source>
</reference>
<dbReference type="EMBL" id="JBGBPQ010000001">
    <property type="protein sequence ID" value="KAL1529783.1"/>
    <property type="molecule type" value="Genomic_DNA"/>
</dbReference>
<organism evidence="1 2">
    <name type="scientific">Prymnesium parvum</name>
    <name type="common">Toxic golden alga</name>
    <dbReference type="NCBI Taxonomy" id="97485"/>
    <lineage>
        <taxon>Eukaryota</taxon>
        <taxon>Haptista</taxon>
        <taxon>Haptophyta</taxon>
        <taxon>Prymnesiophyceae</taxon>
        <taxon>Prymnesiales</taxon>
        <taxon>Prymnesiaceae</taxon>
        <taxon>Prymnesium</taxon>
    </lineage>
</organism>